<sequence length="387" mass="40282">MPTFPQRSPGVLVSPLGDRAVAYDLVTETAHQLNATAGALLAACDGEADVDAAVTDWAGEAGVDRADVAADVTAGLAMLTELGLVGRDEAFNAPKPPVGSTEDEAEGERASDNVVTGGAVTGGAVTGRVHPVIDHNIALRGPQADVLEALDAFLGTGTDAEKPTMFFDAHETADGELVLVTDYEWRFPSREACLRQLTSVVNEYAVWTHSCAAFHAGAVRSPDGELVLMPAPSGNGKFTLTGAFVAAGWDYLGDEAIGVRPDSLVAVGYPKRLAIDASSRAVLNLPESDSADLDPAEISADVTRLDGDVGPISRVVLPIYQEGAEVTLQRLEPHEAVVELLANTLNLARAGQAALDAVCDLAATVPVERLIHGDAHQAVARVSTQLV</sequence>
<dbReference type="Pfam" id="PF05402">
    <property type="entry name" value="PqqD"/>
    <property type="match status" value="1"/>
</dbReference>
<dbReference type="AlphaFoldDB" id="R4Z5Y5"/>
<evidence type="ECO:0000313" key="3">
    <source>
        <dbReference type="Proteomes" id="UP000018291"/>
    </source>
</evidence>
<dbReference type="STRING" id="1229780.BN381_480008"/>
<proteinExistence type="predicted"/>
<dbReference type="EMBL" id="CANL01000043">
    <property type="protein sequence ID" value="CCM64826.1"/>
    <property type="molecule type" value="Genomic_DNA"/>
</dbReference>
<comment type="caution">
    <text evidence="2">The sequence shown here is derived from an EMBL/GenBank/DDBJ whole genome shotgun (WGS) entry which is preliminary data.</text>
</comment>
<feature type="region of interest" description="Disordered" evidence="1">
    <location>
        <begin position="89"/>
        <end position="117"/>
    </location>
</feature>
<name>R4Z5Y5_9ACTN</name>
<dbReference type="InterPro" id="IPR008792">
    <property type="entry name" value="PQQD"/>
</dbReference>
<organism evidence="2 3">
    <name type="scientific">Candidatus Neomicrothrix parvicella RN1</name>
    <dbReference type="NCBI Taxonomy" id="1229780"/>
    <lineage>
        <taxon>Bacteria</taxon>
        <taxon>Bacillati</taxon>
        <taxon>Actinomycetota</taxon>
        <taxon>Acidimicrobiia</taxon>
        <taxon>Acidimicrobiales</taxon>
        <taxon>Microthrixaceae</taxon>
        <taxon>Candidatus Neomicrothrix</taxon>
    </lineage>
</organism>
<evidence type="ECO:0008006" key="4">
    <source>
        <dbReference type="Google" id="ProtNLM"/>
    </source>
</evidence>
<dbReference type="HOGENOM" id="CLU_713070_0_0_11"/>
<dbReference type="Proteomes" id="UP000018291">
    <property type="component" value="Unassembled WGS sequence"/>
</dbReference>
<reference evidence="2 3" key="1">
    <citation type="journal article" date="2013" name="ISME J.">
        <title>Metabolic model for the filamentous 'Candidatus Microthrix parvicella' based on genomic and metagenomic analyses.</title>
        <authorList>
            <person name="Jon McIlroy S."/>
            <person name="Kristiansen R."/>
            <person name="Albertsen M."/>
            <person name="Michael Karst S."/>
            <person name="Rossetti S."/>
            <person name="Lund Nielsen J."/>
            <person name="Tandoi V."/>
            <person name="James Seviour R."/>
            <person name="Nielsen P.H."/>
        </authorList>
    </citation>
    <scope>NUCLEOTIDE SEQUENCE [LARGE SCALE GENOMIC DNA]</scope>
    <source>
        <strain evidence="2 3">RN1</strain>
    </source>
</reference>
<protein>
    <recommendedName>
        <fullName evidence="4">Coenzyme PQQ synthesis protein D (PqqD)</fullName>
    </recommendedName>
</protein>
<evidence type="ECO:0000256" key="1">
    <source>
        <dbReference type="SAM" id="MobiDB-lite"/>
    </source>
</evidence>
<dbReference type="OrthoDB" id="4544211at2"/>
<dbReference type="Gene3D" id="1.10.10.1150">
    <property type="entry name" value="Coenzyme PQQ synthesis protein D (PqqD)"/>
    <property type="match status" value="1"/>
</dbReference>
<evidence type="ECO:0000313" key="2">
    <source>
        <dbReference type="EMBL" id="CCM64826.1"/>
    </source>
</evidence>
<keyword evidence="3" id="KW-1185">Reference proteome</keyword>
<dbReference type="RefSeq" id="WP_012229143.1">
    <property type="nucleotide sequence ID" value="NZ_HG422565.1"/>
</dbReference>
<gene>
    <name evidence="2" type="ORF">BN381_480008</name>
</gene>
<accession>R4Z5Y5</accession>
<dbReference type="InterPro" id="IPR041881">
    <property type="entry name" value="PqqD_sf"/>
</dbReference>